<gene>
    <name evidence="2" type="ORF">A3H38_06895</name>
</gene>
<sequence>MVSHYKKLILQAMGNYFGQDAKRIGHACKVLQYAEEILAKGSGDEEVVAAAAILHDIGIHEAERKYNSNAGEYQEIEGPPIANRILKKLDFPREKIDEVLEIIAHHHRPGIVKTQNFEIIFKADCRVNREEKRRKKHD</sequence>
<evidence type="ECO:0000313" key="2">
    <source>
        <dbReference type="EMBL" id="OGC04372.1"/>
    </source>
</evidence>
<name>A0A1F4R858_UNCSA</name>
<dbReference type="CDD" id="cd00077">
    <property type="entry name" value="HDc"/>
    <property type="match status" value="1"/>
</dbReference>
<evidence type="ECO:0000259" key="1">
    <source>
        <dbReference type="Pfam" id="PF01966"/>
    </source>
</evidence>
<organism evidence="2 3">
    <name type="scientific">candidate division WOR-1 bacterium RIFCSPLOWO2_02_FULL_46_20</name>
    <dbReference type="NCBI Taxonomy" id="1802567"/>
    <lineage>
        <taxon>Bacteria</taxon>
        <taxon>Bacillati</taxon>
        <taxon>Saganbacteria</taxon>
    </lineage>
</organism>
<dbReference type="EMBL" id="METP01000053">
    <property type="protein sequence ID" value="OGC04372.1"/>
    <property type="molecule type" value="Genomic_DNA"/>
</dbReference>
<dbReference type="InterPro" id="IPR006674">
    <property type="entry name" value="HD_domain"/>
</dbReference>
<dbReference type="Gene3D" id="1.10.3210.10">
    <property type="entry name" value="Hypothetical protein af1432"/>
    <property type="match status" value="1"/>
</dbReference>
<evidence type="ECO:0000313" key="3">
    <source>
        <dbReference type="Proteomes" id="UP000176938"/>
    </source>
</evidence>
<reference evidence="2 3" key="1">
    <citation type="journal article" date="2016" name="Nat. Commun.">
        <title>Thousands of microbial genomes shed light on interconnected biogeochemical processes in an aquifer system.</title>
        <authorList>
            <person name="Anantharaman K."/>
            <person name="Brown C.T."/>
            <person name="Hug L.A."/>
            <person name="Sharon I."/>
            <person name="Castelle C.J."/>
            <person name="Probst A.J."/>
            <person name="Thomas B.C."/>
            <person name="Singh A."/>
            <person name="Wilkins M.J."/>
            <person name="Karaoz U."/>
            <person name="Brodie E.L."/>
            <person name="Williams K.H."/>
            <person name="Hubbard S.S."/>
            <person name="Banfield J.F."/>
        </authorList>
    </citation>
    <scope>NUCLEOTIDE SEQUENCE [LARGE SCALE GENOMIC DNA]</scope>
</reference>
<protein>
    <recommendedName>
        <fullName evidence="1">HD domain-containing protein</fullName>
    </recommendedName>
</protein>
<comment type="caution">
    <text evidence="2">The sequence shown here is derived from an EMBL/GenBank/DDBJ whole genome shotgun (WGS) entry which is preliminary data.</text>
</comment>
<dbReference type="AlphaFoldDB" id="A0A1F4R858"/>
<accession>A0A1F4R858</accession>
<dbReference type="Pfam" id="PF01966">
    <property type="entry name" value="HD"/>
    <property type="match status" value="1"/>
</dbReference>
<dbReference type="Proteomes" id="UP000176938">
    <property type="component" value="Unassembled WGS sequence"/>
</dbReference>
<dbReference type="InterPro" id="IPR003607">
    <property type="entry name" value="HD/PDEase_dom"/>
</dbReference>
<dbReference type="SUPFAM" id="SSF109604">
    <property type="entry name" value="HD-domain/PDEase-like"/>
    <property type="match status" value="1"/>
</dbReference>
<feature type="domain" description="HD" evidence="1">
    <location>
        <begin position="23"/>
        <end position="124"/>
    </location>
</feature>
<proteinExistence type="predicted"/>